<dbReference type="FunFam" id="3.40.640.10:FF:000014">
    <property type="entry name" value="Adenosylmethionine-8-amino-7-oxononanoate aminotransferase, probable"/>
    <property type="match status" value="1"/>
</dbReference>
<accession>A0A075HLV6</accession>
<dbReference type="GO" id="GO:0005829">
    <property type="term" value="C:cytosol"/>
    <property type="evidence" value="ECO:0007669"/>
    <property type="project" value="TreeGrafter"/>
</dbReference>
<organism evidence="6">
    <name type="scientific">uncultured marine thaumarchaeote KM3_70_D04</name>
    <dbReference type="NCBI Taxonomy" id="1456250"/>
    <lineage>
        <taxon>Archaea</taxon>
        <taxon>Nitrososphaerota</taxon>
        <taxon>environmental samples</taxon>
    </lineage>
</organism>
<evidence type="ECO:0000256" key="2">
    <source>
        <dbReference type="ARBA" id="ARBA00022576"/>
    </source>
</evidence>
<comment type="similarity">
    <text evidence="1 5">Belongs to the class-III pyridoxal-phosphate-dependent aminotransferase family.</text>
</comment>
<keyword evidence="2" id="KW-0032">Aminotransferase</keyword>
<sequence length="456" mass="49450">MTAQRDLARRHLVPHFTGKGIWHGGDFPIFERGEGCYLFDTDGNRWLDGLAGLFCVNIGHGRTDLAAAAAEQMGRLAYSTNWGMAHPPSIEAATMIGEVAPGDVDEVFFVSSGSEAVESAVKFARTYHLARGDEARHKVISRNWAYHGTTLGALAITGIPKFREPFLPNLWEGVHHVANTRQCTSQDGTSGEDLSCIRAVEEAILIEGPETVAMVIAEPVQNGGGALVPPDGYWPALRRVCDRHGVLLCADEVICSFGRFGHWFASERFDVVPDMITFAKGVTSAYQPLGGLAIRGPLVAEVYDSPMATFMHGSTFGGHPVATAVAVANMTAMRDEGLFDHVMATEADFGDRLHNLADHHRCLDEVRGAGFFYAVDLCADRDEGIALSASQEAGLQGGVLSVFTRQARTTIRPDDRGYTGLSISPPLIADSEVISDLVDRVDQILTRVDDWLDHND</sequence>
<dbReference type="AlphaFoldDB" id="A0A075HLV6"/>
<protein>
    <submittedName>
        <fullName evidence="6">Adenosylmethionine-8-amino-7-oxononanoate transaminase</fullName>
    </submittedName>
</protein>
<dbReference type="InterPro" id="IPR015421">
    <property type="entry name" value="PyrdxlP-dep_Trfase_major"/>
</dbReference>
<proteinExistence type="inferred from homology"/>
<evidence type="ECO:0000256" key="1">
    <source>
        <dbReference type="ARBA" id="ARBA00008954"/>
    </source>
</evidence>
<keyword evidence="4 5" id="KW-0663">Pyridoxal phosphate</keyword>
<dbReference type="GO" id="GO:0008483">
    <property type="term" value="F:transaminase activity"/>
    <property type="evidence" value="ECO:0007669"/>
    <property type="project" value="UniProtKB-KW"/>
</dbReference>
<dbReference type="Pfam" id="PF00202">
    <property type="entry name" value="Aminotran_3"/>
    <property type="match status" value="1"/>
</dbReference>
<dbReference type="GO" id="GO:0030170">
    <property type="term" value="F:pyridoxal phosphate binding"/>
    <property type="evidence" value="ECO:0007669"/>
    <property type="project" value="InterPro"/>
</dbReference>
<dbReference type="InterPro" id="IPR015424">
    <property type="entry name" value="PyrdxlP-dep_Trfase"/>
</dbReference>
<dbReference type="EMBL" id="KF901027">
    <property type="protein sequence ID" value="AIF15397.1"/>
    <property type="molecule type" value="Genomic_DNA"/>
</dbReference>
<dbReference type="InterPro" id="IPR005814">
    <property type="entry name" value="Aminotrans_3"/>
</dbReference>
<keyword evidence="3" id="KW-0808">Transferase</keyword>
<dbReference type="InterPro" id="IPR015422">
    <property type="entry name" value="PyrdxlP-dep_Trfase_small"/>
</dbReference>
<dbReference type="Gene3D" id="3.40.640.10">
    <property type="entry name" value="Type I PLP-dependent aspartate aminotransferase-like (Major domain)"/>
    <property type="match status" value="1"/>
</dbReference>
<name>A0A075HLV6_9ARCH</name>
<dbReference type="CDD" id="cd00610">
    <property type="entry name" value="OAT_like"/>
    <property type="match status" value="1"/>
</dbReference>
<evidence type="ECO:0000256" key="5">
    <source>
        <dbReference type="RuleBase" id="RU003560"/>
    </source>
</evidence>
<reference evidence="6" key="1">
    <citation type="journal article" date="2014" name="Genome Biol. Evol.">
        <title>Pangenome evidence for extensive interdomain horizontal transfer affecting lineage core and shell genes in uncultured planktonic thaumarchaeota and euryarchaeota.</title>
        <authorList>
            <person name="Deschamps P."/>
            <person name="Zivanovic Y."/>
            <person name="Moreira D."/>
            <person name="Rodriguez-Valera F."/>
            <person name="Lopez-Garcia P."/>
        </authorList>
    </citation>
    <scope>NUCLEOTIDE SEQUENCE</scope>
</reference>
<evidence type="ECO:0000256" key="3">
    <source>
        <dbReference type="ARBA" id="ARBA00022679"/>
    </source>
</evidence>
<dbReference type="PANTHER" id="PTHR43094:SF1">
    <property type="entry name" value="AMINOTRANSFERASE CLASS-III"/>
    <property type="match status" value="1"/>
</dbReference>
<evidence type="ECO:0000313" key="6">
    <source>
        <dbReference type="EMBL" id="AIF15397.1"/>
    </source>
</evidence>
<dbReference type="PANTHER" id="PTHR43094">
    <property type="entry name" value="AMINOTRANSFERASE"/>
    <property type="match status" value="1"/>
</dbReference>
<evidence type="ECO:0000256" key="4">
    <source>
        <dbReference type="ARBA" id="ARBA00022898"/>
    </source>
</evidence>
<dbReference type="SUPFAM" id="SSF53383">
    <property type="entry name" value="PLP-dependent transferases"/>
    <property type="match status" value="1"/>
</dbReference>
<dbReference type="Gene3D" id="3.90.1150.10">
    <property type="entry name" value="Aspartate Aminotransferase, domain 1"/>
    <property type="match status" value="1"/>
</dbReference>